<accession>A0AAN9YRQ9</accession>
<evidence type="ECO:0000256" key="1">
    <source>
        <dbReference type="ARBA" id="ARBA00022450"/>
    </source>
</evidence>
<dbReference type="FunFam" id="3.40.50.720:FF:000209">
    <property type="entry name" value="Polyketide synthase Pks12"/>
    <property type="match status" value="1"/>
</dbReference>
<dbReference type="InterPro" id="IPR020807">
    <property type="entry name" value="PKS_DH"/>
</dbReference>
<dbReference type="InterPro" id="IPR049900">
    <property type="entry name" value="PKS_mFAS_DH"/>
</dbReference>
<feature type="compositionally biased region" description="Polar residues" evidence="9">
    <location>
        <begin position="470"/>
        <end position="486"/>
    </location>
</feature>
<evidence type="ECO:0000256" key="6">
    <source>
        <dbReference type="ARBA" id="ARBA00023268"/>
    </source>
</evidence>
<dbReference type="Gene3D" id="3.40.50.150">
    <property type="entry name" value="Vaccinia Virus protein VP39"/>
    <property type="match status" value="1"/>
</dbReference>
<keyword evidence="5" id="KW-0560">Oxidoreductase</keyword>
<proteinExistence type="predicted"/>
<evidence type="ECO:0000259" key="12">
    <source>
        <dbReference type="PROSITE" id="PS52019"/>
    </source>
</evidence>
<feature type="domain" description="PKS/mFAS DH" evidence="12">
    <location>
        <begin position="954"/>
        <end position="1267"/>
    </location>
</feature>
<dbReference type="CDD" id="cd00833">
    <property type="entry name" value="PKS"/>
    <property type="match status" value="1"/>
</dbReference>
<dbReference type="GO" id="GO:0030639">
    <property type="term" value="P:polyketide biosynthetic process"/>
    <property type="evidence" value="ECO:0007669"/>
    <property type="project" value="UniProtKB-ARBA"/>
</dbReference>
<evidence type="ECO:0000256" key="9">
    <source>
        <dbReference type="SAM" id="MobiDB-lite"/>
    </source>
</evidence>
<dbReference type="InterPro" id="IPR020806">
    <property type="entry name" value="PKS_PP-bd"/>
</dbReference>
<feature type="region of interest" description="Disordered" evidence="9">
    <location>
        <begin position="466"/>
        <end position="486"/>
    </location>
</feature>
<evidence type="ECO:0000259" key="11">
    <source>
        <dbReference type="PROSITE" id="PS52004"/>
    </source>
</evidence>
<dbReference type="GO" id="GO:0006633">
    <property type="term" value="P:fatty acid biosynthetic process"/>
    <property type="evidence" value="ECO:0007669"/>
    <property type="project" value="InterPro"/>
</dbReference>
<dbReference type="Pfam" id="PF14765">
    <property type="entry name" value="PS-DH"/>
    <property type="match status" value="1"/>
</dbReference>
<evidence type="ECO:0000256" key="3">
    <source>
        <dbReference type="ARBA" id="ARBA00022679"/>
    </source>
</evidence>
<feature type="domain" description="Carrier" evidence="10">
    <location>
        <begin position="2483"/>
        <end position="2560"/>
    </location>
</feature>
<dbReference type="SMART" id="SM00822">
    <property type="entry name" value="PKS_KR"/>
    <property type="match status" value="1"/>
</dbReference>
<dbReference type="PANTHER" id="PTHR43775">
    <property type="entry name" value="FATTY ACID SYNTHASE"/>
    <property type="match status" value="1"/>
</dbReference>
<dbReference type="Pfam" id="PF23114">
    <property type="entry name" value="NAD-bd_HRPKS_sdrA"/>
    <property type="match status" value="1"/>
</dbReference>
<dbReference type="SMART" id="SM00827">
    <property type="entry name" value="PKS_AT"/>
    <property type="match status" value="1"/>
</dbReference>
<keyword evidence="14" id="KW-1185">Reference proteome</keyword>
<dbReference type="InterPro" id="IPR020843">
    <property type="entry name" value="ER"/>
</dbReference>
<feature type="active site" description="Proton donor; for dehydratase activity" evidence="8">
    <location>
        <position position="1176"/>
    </location>
</feature>
<dbReference type="InterPro" id="IPR036736">
    <property type="entry name" value="ACP-like_sf"/>
</dbReference>
<dbReference type="InterPro" id="IPR011032">
    <property type="entry name" value="GroES-like_sf"/>
</dbReference>
<dbReference type="InterPro" id="IPR032821">
    <property type="entry name" value="PKS_assoc"/>
</dbReference>
<dbReference type="PROSITE" id="PS52019">
    <property type="entry name" value="PKS_MFAS_DH"/>
    <property type="match status" value="1"/>
</dbReference>
<dbReference type="EMBL" id="JAKJXP020000046">
    <property type="protein sequence ID" value="KAK7751714.1"/>
    <property type="molecule type" value="Genomic_DNA"/>
</dbReference>
<dbReference type="Pfam" id="PF00698">
    <property type="entry name" value="Acyl_transf_1"/>
    <property type="match status" value="1"/>
</dbReference>
<dbReference type="InterPro" id="IPR056501">
    <property type="entry name" value="NAD-bd_HRPKS_sdrA"/>
</dbReference>
<keyword evidence="2" id="KW-0597">Phosphoprotein</keyword>
<name>A0AAN9YRQ9_9PEZI</name>
<dbReference type="Pfam" id="PF08659">
    <property type="entry name" value="KR"/>
    <property type="match status" value="1"/>
</dbReference>
<dbReference type="SMART" id="SM00829">
    <property type="entry name" value="PKS_ER"/>
    <property type="match status" value="1"/>
</dbReference>
<evidence type="ECO:0000256" key="5">
    <source>
        <dbReference type="ARBA" id="ARBA00023002"/>
    </source>
</evidence>
<dbReference type="InterPro" id="IPR013217">
    <property type="entry name" value="Methyltransf_12"/>
</dbReference>
<dbReference type="Pfam" id="PF13602">
    <property type="entry name" value="ADH_zinc_N_2"/>
    <property type="match status" value="1"/>
</dbReference>
<feature type="active site" description="Proton acceptor; for dehydratase activity" evidence="8">
    <location>
        <position position="986"/>
    </location>
</feature>
<dbReference type="InterPro" id="IPR006162">
    <property type="entry name" value="Ppantetheine_attach_site"/>
</dbReference>
<dbReference type="PANTHER" id="PTHR43775:SF29">
    <property type="entry name" value="ASPERFURANONE POLYKETIDE SYNTHASE AFOG-RELATED"/>
    <property type="match status" value="1"/>
</dbReference>
<dbReference type="Pfam" id="PF23297">
    <property type="entry name" value="ACP_SdgA_C"/>
    <property type="match status" value="1"/>
</dbReference>
<protein>
    <submittedName>
        <fullName evidence="13">Type I Iterative PKS</fullName>
    </submittedName>
</protein>
<evidence type="ECO:0000256" key="8">
    <source>
        <dbReference type="PROSITE-ProRule" id="PRU01363"/>
    </source>
</evidence>
<dbReference type="Proteomes" id="UP001320420">
    <property type="component" value="Unassembled WGS sequence"/>
</dbReference>
<dbReference type="GO" id="GO:0004315">
    <property type="term" value="F:3-oxoacyl-[acyl-carrier-protein] synthase activity"/>
    <property type="evidence" value="ECO:0007669"/>
    <property type="project" value="InterPro"/>
</dbReference>
<reference evidence="13 14" key="1">
    <citation type="submission" date="2024-02" db="EMBL/GenBank/DDBJ databases">
        <title>De novo assembly and annotation of 12 fungi associated with fruit tree decline syndrome in Ontario, Canada.</title>
        <authorList>
            <person name="Sulman M."/>
            <person name="Ellouze W."/>
            <person name="Ilyukhin E."/>
        </authorList>
    </citation>
    <scope>NUCLEOTIDE SEQUENCE [LARGE SCALE GENOMIC DNA]</scope>
    <source>
        <strain evidence="13 14">M11/M66-122</strain>
    </source>
</reference>
<evidence type="ECO:0000313" key="13">
    <source>
        <dbReference type="EMBL" id="KAK7751714.1"/>
    </source>
</evidence>
<organism evidence="13 14">
    <name type="scientific">Diatrype stigma</name>
    <dbReference type="NCBI Taxonomy" id="117547"/>
    <lineage>
        <taxon>Eukaryota</taxon>
        <taxon>Fungi</taxon>
        <taxon>Dikarya</taxon>
        <taxon>Ascomycota</taxon>
        <taxon>Pezizomycotina</taxon>
        <taxon>Sordariomycetes</taxon>
        <taxon>Xylariomycetidae</taxon>
        <taxon>Xylariales</taxon>
        <taxon>Diatrypaceae</taxon>
        <taxon>Diatrype</taxon>
    </lineage>
</organism>
<evidence type="ECO:0000256" key="4">
    <source>
        <dbReference type="ARBA" id="ARBA00022857"/>
    </source>
</evidence>
<dbReference type="InterPro" id="IPR009081">
    <property type="entry name" value="PP-bd_ACP"/>
</dbReference>
<dbReference type="PROSITE" id="PS50075">
    <property type="entry name" value="CARRIER"/>
    <property type="match status" value="1"/>
</dbReference>
<dbReference type="SUPFAM" id="SSF50129">
    <property type="entry name" value="GroES-like"/>
    <property type="match status" value="1"/>
</dbReference>
<feature type="region of interest" description="C-terminal hotdog fold" evidence="8">
    <location>
        <begin position="1116"/>
        <end position="1267"/>
    </location>
</feature>
<dbReference type="Gene3D" id="3.90.180.10">
    <property type="entry name" value="Medium-chain alcohol dehydrogenases, catalytic domain"/>
    <property type="match status" value="1"/>
</dbReference>
<dbReference type="InterPro" id="IPR013154">
    <property type="entry name" value="ADH-like_N"/>
</dbReference>
<dbReference type="CDD" id="cd05195">
    <property type="entry name" value="enoyl_red"/>
    <property type="match status" value="1"/>
</dbReference>
<keyword evidence="3" id="KW-0808">Transferase</keyword>
<evidence type="ECO:0000313" key="14">
    <source>
        <dbReference type="Proteomes" id="UP001320420"/>
    </source>
</evidence>
<keyword evidence="7" id="KW-0012">Acyltransferase</keyword>
<dbReference type="SUPFAM" id="SSF55048">
    <property type="entry name" value="Probable ACP-binding domain of malonyl-CoA ACP transacylase"/>
    <property type="match status" value="1"/>
</dbReference>
<sequence>MDAKQSHAESAISGPGDIAIVGFSFKLPQGVDDDDGFWDMLQNQRNMRTGWPESRINIDSFLNNKHHKFQGRGAHFIKDDVTVFDAPFFSVTAKEAASMDPMQRWTLEASYHAFENAGIPAESLRGSRTAVFSASMEEDYTRMVSMDPDNAERTAVTGSTVASIIPNRVSWYFDMHGPSVHVNTACSSALAAFDLAYKTIQCGDASCLLSDQNFLSPDGVCHSFDHRANGYARGEGIMAVVLKPVSDAVRDGDMIRAVIRGAGSNQDGQTPVMTQPSQKAQEDLIRHVYKQAKIPMDQTRYVEAHGTGTPTGDPVEMKAIGRAFRDFRSAEEPLYVGAIKANIGHLEGASALAGIIKSILILEKGIISPNPLFEKINPAIDVGFNRTVKLKVPTQPTPWPGVGLRRISVNSFGFGGSNTHVILDDAFHYLQEHGLVGNHCTVETPGATLEGVVVAANGHTNGYANGHANGHTNGHANGHTNGPANGSINGTSNGTIASLPRLLVWSAADEKAVHRTTQSYDGFFKNKVSGDPAKLDRLAFTLATRRSQMLWRTFAVVIDGPAAKTLSPAKPLRSSGQAGLAYVFTGQGAQYVDMGCDLIQYPVFAETIQQIDSIYSSLGCEWSILDELRNNENINKPQYSQPLSTAVQIGLVELLKSFGIAPKAVVGHSSGEIAAAGQLAGKLKDANASSPGAMMSINLAEDKVAEYLSDIKEANIGNSVGVACINSPLNCTLSGLESAIDVVKAQADKDGIFAQKLKTGVGYHSASMLAIADEYRSLMGVLDGANGQDIKTALQIPMISSVSGKAIRHQSTLATAQYWVDNMVSPVRFSDALQFLAQEVSPLTDLIEVGPHPALKRPVQDSLNQLAASRKNIRYTSTLHRAQPPVQAILDLAGQLFCLGHAISVTAVNQQKADSSCPPPFLVDCPKYPFNHSQKYWAESRMCRDFRLRGDIKGETLGVRSSDWNPLEPRWRRFLSLETDPWIGDHRISGTALFPGAGMLVMAIEAVQQMVPGNRTVVGFLFKKAEFVSPIIVKDTWDERTEVEIHLRPQKRPQSEKEDPTWFDATIFSYTDARWSECFRATIQVEYQGQADERNERHLVEEGIRSRHEQATASCLQPIDSVVLYRESHKHGLQFGDWFQVAQDVHYDGQASAVGRVDVSKARYQTKSLVHPIVVDTAFMMLRVSAGQQPAANVPIRLEDAWFAAAGWQQPETNSLRWWATSTSALRGARAAGYGEQGTLAALADDGTVLCSIGKAMTAAVSVTKDSERKLLYGVEWKPQLSLLAPKQLSDLCHAGYSPKDETTIVKDQANMCLVFDLVAARTLKHLDRAKVPDNQRRHLEWMEYQVAKLSPEQLQEGENMSLADVDSRLSQVEAALPSWKLYTACARKLPEIMAGDLDPLSVVYAGELANIFYADLFEQLCADSRLDTLLNLASHENPAMRVLEVGAGTGGMTGHVLKKLQEREARTGAPSFAEYSYTDISPMFFERASGRWPQLQGRMKFKTLDLDQDIKSQGFEPASYDLVIAASVLHATPYLEPNIRNVRKALKPGGRLVLLEIVSPEDTRTNFMAGLVPGFWVAREEWRPHSPAVSEEVWDKLLRANGFSGNDVIIRDFQSDACHITSILISTALEESPAAEISSPSSQLVLITDGQPSDAQQQLANAVREQLNPKGERQVSTCGFAQDQLSKSLANLSKDDIVVCLAEVNNRPLLANLSEEEYAALKYLIGQAPNLLWVTATSNQDEQYASYSVAQGFLRSIRAEQPDNRIVTLAIEGETDEGVASFINKTFQATFDSHSSSELEYVVRNGTIMTGRAIEDVPGNSALRSLLSQQPKQTSWAESPALQLTTGAQNSLDALQFVEDVAYGTELVPGEVEIEAKAWGVSERDLQTAMGRADNHRKLLGTDCAGVVTRVGRDSSSLKPGDRVGMVALGCLRKYPRALETSVVKLPDNLPFDAAASVLVPGITAYRALVDIAHLEEGEKVLIHAAASSVGQLAIQIAKMKGADVFATTFSSEEKQFLVDTLGINADHVFSSRNTSFAKAVLRLTEGDGVDVVLNSLTGSDELQASCECTARFGRFVEIGRTNIEANAALPMAMFARNITFSAVDPVGLTPKITARLLRETMQLLDQSKIQNPQPLRVFSASDIKQAFKHLQNGGDSGRIVVSPKPDDVVPQFVQERRSWTFDANASYLIAGGSGGLGRAIIRWMTDRGAKNLIVPSRSGASSKAACEVLEELAARGVTAIAPKCDVSSESSLANMLAECAKTMPPIKGCINAATVLQDAIFQQSMTFAQWDLTIRSKVQTSVNLHRLLPDNLDFFILLSSLAGVNGQMASSNYAGGCSAQDALASFRTANGQKALSLNIGWMRNIGLISETGQYQRQRQEANDMQQIDDTELLGFLTMACDPTSPFGKNQALIGARTPAHALAEGQTPPALLDRPLWAAFSFLVRAGEGAGAGGDGSSSKQQLAPDQAAGALFRQAKDAEERTQVVLRALAAKLARAMSISPDDVESSKPLSSYGVDSLMAVELRNWIGREFSAPVPVFKIMGGTPIVEIADVVVAKSSVGKDAK</sequence>
<dbReference type="Pfam" id="PF02801">
    <property type="entry name" value="Ketoacyl-synt_C"/>
    <property type="match status" value="1"/>
</dbReference>
<dbReference type="PROSITE" id="PS00606">
    <property type="entry name" value="KS3_1"/>
    <property type="match status" value="1"/>
</dbReference>
<comment type="caution">
    <text evidence="13">The sequence shown here is derived from an EMBL/GenBank/DDBJ whole genome shotgun (WGS) entry which is preliminary data.</text>
</comment>
<dbReference type="InterPro" id="IPR016036">
    <property type="entry name" value="Malonyl_transacylase_ACP-bd"/>
</dbReference>
<dbReference type="InterPro" id="IPR020841">
    <property type="entry name" value="PKS_Beta-ketoAc_synthase_dom"/>
</dbReference>
<dbReference type="Pfam" id="PF08240">
    <property type="entry name" value="ADH_N"/>
    <property type="match status" value="1"/>
</dbReference>
<dbReference type="GO" id="GO:0004312">
    <property type="term" value="F:fatty acid synthase activity"/>
    <property type="evidence" value="ECO:0007669"/>
    <property type="project" value="TreeGrafter"/>
</dbReference>
<dbReference type="PROSITE" id="PS52004">
    <property type="entry name" value="KS3_2"/>
    <property type="match status" value="1"/>
</dbReference>
<dbReference type="Gene3D" id="3.40.47.10">
    <property type="match status" value="1"/>
</dbReference>
<dbReference type="Gene3D" id="3.40.366.10">
    <property type="entry name" value="Malonyl-Coenzyme A Acyl Carrier Protein, domain 2"/>
    <property type="match status" value="1"/>
</dbReference>
<dbReference type="Gene3D" id="3.40.50.720">
    <property type="entry name" value="NAD(P)-binding Rossmann-like Domain"/>
    <property type="match status" value="2"/>
</dbReference>
<dbReference type="CDD" id="cd02440">
    <property type="entry name" value="AdoMet_MTases"/>
    <property type="match status" value="1"/>
</dbReference>
<dbReference type="Pfam" id="PF00109">
    <property type="entry name" value="ketoacyl-synt"/>
    <property type="match status" value="1"/>
</dbReference>
<gene>
    <name evidence="13" type="ORF">SLS62_006375</name>
</gene>
<dbReference type="InterPro" id="IPR049552">
    <property type="entry name" value="PKS_DH_N"/>
</dbReference>
<dbReference type="Pfam" id="PF16197">
    <property type="entry name" value="KAsynt_C_assoc"/>
    <property type="match status" value="1"/>
</dbReference>
<keyword evidence="1" id="KW-0596">Phosphopantetheine</keyword>
<dbReference type="InterPro" id="IPR001227">
    <property type="entry name" value="Ac_transferase_dom_sf"/>
</dbReference>
<keyword evidence="6" id="KW-0511">Multifunctional enzyme</keyword>
<evidence type="ECO:0000256" key="2">
    <source>
        <dbReference type="ARBA" id="ARBA00022553"/>
    </source>
</evidence>
<dbReference type="SUPFAM" id="SSF51735">
    <property type="entry name" value="NAD(P)-binding Rossmann-fold domains"/>
    <property type="match status" value="2"/>
</dbReference>
<dbReference type="GO" id="GO:0031177">
    <property type="term" value="F:phosphopantetheine binding"/>
    <property type="evidence" value="ECO:0007669"/>
    <property type="project" value="InterPro"/>
</dbReference>
<feature type="region of interest" description="N-terminal hotdog fold" evidence="8">
    <location>
        <begin position="954"/>
        <end position="1090"/>
    </location>
</feature>
<dbReference type="SUPFAM" id="SSF53335">
    <property type="entry name" value="S-adenosyl-L-methionine-dependent methyltransferases"/>
    <property type="match status" value="1"/>
</dbReference>
<dbReference type="SMART" id="SM00826">
    <property type="entry name" value="PKS_DH"/>
    <property type="match status" value="1"/>
</dbReference>
<dbReference type="InterPro" id="IPR014043">
    <property type="entry name" value="Acyl_transferase_dom"/>
</dbReference>
<dbReference type="InterPro" id="IPR018201">
    <property type="entry name" value="Ketoacyl_synth_AS"/>
</dbReference>
<dbReference type="InterPro" id="IPR013968">
    <property type="entry name" value="PKS_KR"/>
</dbReference>
<dbReference type="Gene3D" id="3.30.70.3290">
    <property type="match status" value="1"/>
</dbReference>
<dbReference type="Pfam" id="PF08242">
    <property type="entry name" value="Methyltransf_12"/>
    <property type="match status" value="1"/>
</dbReference>
<dbReference type="PROSITE" id="PS00012">
    <property type="entry name" value="PHOSPHOPANTETHEINE"/>
    <property type="match status" value="1"/>
</dbReference>
<dbReference type="Gene3D" id="1.10.1200.10">
    <property type="entry name" value="ACP-like"/>
    <property type="match status" value="1"/>
</dbReference>
<dbReference type="InterPro" id="IPR014031">
    <property type="entry name" value="Ketoacyl_synth_C"/>
</dbReference>
<dbReference type="SMART" id="SM00825">
    <property type="entry name" value="PKS_KS"/>
    <property type="match status" value="1"/>
</dbReference>
<dbReference type="SMART" id="SM00823">
    <property type="entry name" value="PKS_PP"/>
    <property type="match status" value="1"/>
</dbReference>
<evidence type="ECO:0000259" key="10">
    <source>
        <dbReference type="PROSITE" id="PS50075"/>
    </source>
</evidence>
<dbReference type="InterPro" id="IPR050091">
    <property type="entry name" value="PKS_NRPS_Biosynth_Enz"/>
</dbReference>
<dbReference type="SUPFAM" id="SSF53901">
    <property type="entry name" value="Thiolase-like"/>
    <property type="match status" value="1"/>
</dbReference>
<dbReference type="InterPro" id="IPR014030">
    <property type="entry name" value="Ketoacyl_synth_N"/>
</dbReference>
<dbReference type="GO" id="GO:1901336">
    <property type="term" value="P:lactone biosynthetic process"/>
    <property type="evidence" value="ECO:0007669"/>
    <property type="project" value="UniProtKB-ARBA"/>
</dbReference>
<dbReference type="InterPro" id="IPR036291">
    <property type="entry name" value="NAD(P)-bd_dom_sf"/>
</dbReference>
<dbReference type="Gene3D" id="3.10.129.110">
    <property type="entry name" value="Polyketide synthase dehydratase"/>
    <property type="match status" value="1"/>
</dbReference>
<dbReference type="GO" id="GO:0016491">
    <property type="term" value="F:oxidoreductase activity"/>
    <property type="evidence" value="ECO:0007669"/>
    <property type="project" value="UniProtKB-KW"/>
</dbReference>
<dbReference type="InterPro" id="IPR029063">
    <property type="entry name" value="SAM-dependent_MTases_sf"/>
</dbReference>
<dbReference type="Pfam" id="PF21089">
    <property type="entry name" value="PKS_DH_N"/>
    <property type="match status" value="1"/>
</dbReference>
<evidence type="ECO:0000256" key="7">
    <source>
        <dbReference type="ARBA" id="ARBA00023315"/>
    </source>
</evidence>
<dbReference type="InterPro" id="IPR016039">
    <property type="entry name" value="Thiolase-like"/>
</dbReference>
<dbReference type="InterPro" id="IPR016035">
    <property type="entry name" value="Acyl_Trfase/lysoPLipase"/>
</dbReference>
<dbReference type="SUPFAM" id="SSF47336">
    <property type="entry name" value="ACP-like"/>
    <property type="match status" value="1"/>
</dbReference>
<dbReference type="SUPFAM" id="SSF52151">
    <property type="entry name" value="FabD/lysophospholipase-like"/>
    <property type="match status" value="1"/>
</dbReference>
<dbReference type="InterPro" id="IPR057326">
    <property type="entry name" value="KR_dom"/>
</dbReference>
<dbReference type="InterPro" id="IPR049551">
    <property type="entry name" value="PKS_DH_C"/>
</dbReference>
<feature type="domain" description="Ketosynthase family 3 (KS3)" evidence="11">
    <location>
        <begin position="15"/>
        <end position="425"/>
    </location>
</feature>
<keyword evidence="4" id="KW-0521">NADP</keyword>
<dbReference type="InterPro" id="IPR042104">
    <property type="entry name" value="PKS_dehydratase_sf"/>
</dbReference>